<dbReference type="RefSeq" id="WP_188677956.1">
    <property type="nucleotide sequence ID" value="NZ_BMKA01000006.1"/>
</dbReference>
<comment type="caution">
    <text evidence="2">The sequence shown here is derived from an EMBL/GenBank/DDBJ whole genome shotgun (WGS) entry which is preliminary data.</text>
</comment>
<feature type="domain" description="6-hydroxymethylpterin diphosphokinase MptE-like" evidence="1">
    <location>
        <begin position="10"/>
        <end position="151"/>
    </location>
</feature>
<accession>A0A916R2A2</accession>
<dbReference type="AlphaFoldDB" id="A0A916R2A2"/>
<evidence type="ECO:0000313" key="2">
    <source>
        <dbReference type="EMBL" id="GGA29224.1"/>
    </source>
</evidence>
<evidence type="ECO:0000259" key="1">
    <source>
        <dbReference type="Pfam" id="PF01973"/>
    </source>
</evidence>
<dbReference type="InterPro" id="IPR002826">
    <property type="entry name" value="MptE-like"/>
</dbReference>
<proteinExistence type="predicted"/>
<dbReference type="Proteomes" id="UP000628017">
    <property type="component" value="Unassembled WGS sequence"/>
</dbReference>
<reference evidence="2" key="2">
    <citation type="submission" date="2020-09" db="EMBL/GenBank/DDBJ databases">
        <authorList>
            <person name="Sun Q."/>
            <person name="Zhou Y."/>
        </authorList>
    </citation>
    <scope>NUCLEOTIDE SEQUENCE</scope>
    <source>
        <strain evidence="2">CGMCC 1.15880</strain>
    </source>
</reference>
<keyword evidence="3" id="KW-1185">Reference proteome</keyword>
<gene>
    <name evidence="2" type="ORF">GCM10011498_32970</name>
</gene>
<dbReference type="Gene3D" id="3.90.1480.10">
    <property type="entry name" value="Alpha-2,3-sialyltransferase"/>
    <property type="match status" value="1"/>
</dbReference>
<name>A0A916R2A2_9RHOB</name>
<evidence type="ECO:0000313" key="3">
    <source>
        <dbReference type="Proteomes" id="UP000628017"/>
    </source>
</evidence>
<reference evidence="2" key="1">
    <citation type="journal article" date="2014" name="Int. J. Syst. Evol. Microbiol.">
        <title>Complete genome sequence of Corynebacterium casei LMG S-19264T (=DSM 44701T), isolated from a smear-ripened cheese.</title>
        <authorList>
            <consortium name="US DOE Joint Genome Institute (JGI-PGF)"/>
            <person name="Walter F."/>
            <person name="Albersmeier A."/>
            <person name="Kalinowski J."/>
            <person name="Ruckert C."/>
        </authorList>
    </citation>
    <scope>NUCLEOTIDE SEQUENCE</scope>
    <source>
        <strain evidence="2">CGMCC 1.15880</strain>
    </source>
</reference>
<dbReference type="EMBL" id="BMKA01000006">
    <property type="protein sequence ID" value="GGA29224.1"/>
    <property type="molecule type" value="Genomic_DNA"/>
</dbReference>
<sequence length="230" mass="25572">MVQSCPRLPRFKNRHIGETCVLVCNGPSLNKMDLEPLKHQTVIGLNKIHLGVEKFGFYPKYLVAVNEKVIGQSAQDIAAMNCVKFISNKGAQHVPADALTYHINTKSPPARFCRDITAGIREGGTVTYAALQIAYFMGFARVVIIGMDHRFDFSGKPHEAHHMKGPDVNHFSPAYFSGQTWDNPDLQRSEESYRIAREIFAAEGREIIDATLDGGCEIFVKHQLSDILGG</sequence>
<protein>
    <recommendedName>
        <fullName evidence="1">6-hydroxymethylpterin diphosphokinase MptE-like domain-containing protein</fullName>
    </recommendedName>
</protein>
<organism evidence="2 3">
    <name type="scientific">Neptunicoccus cionae</name>
    <dbReference type="NCBI Taxonomy" id="2035344"/>
    <lineage>
        <taxon>Bacteria</taxon>
        <taxon>Pseudomonadati</taxon>
        <taxon>Pseudomonadota</taxon>
        <taxon>Alphaproteobacteria</taxon>
        <taxon>Rhodobacterales</taxon>
        <taxon>Paracoccaceae</taxon>
        <taxon>Neptunicoccus</taxon>
    </lineage>
</organism>
<dbReference type="Pfam" id="PF01973">
    <property type="entry name" value="MptE-like"/>
    <property type="match status" value="1"/>
</dbReference>